<feature type="chain" id="PRO_5023108482" description="Ricin B lectin domain-containing protein" evidence="1">
    <location>
        <begin position="25"/>
        <end position="513"/>
    </location>
</feature>
<dbReference type="EMBL" id="CP042266">
    <property type="protein sequence ID" value="QDY77227.1"/>
    <property type="molecule type" value="Genomic_DNA"/>
</dbReference>
<evidence type="ECO:0000313" key="2">
    <source>
        <dbReference type="EMBL" id="QDY77227.1"/>
    </source>
</evidence>
<feature type="signal peptide" evidence="1">
    <location>
        <begin position="1"/>
        <end position="24"/>
    </location>
</feature>
<dbReference type="SUPFAM" id="SSF50370">
    <property type="entry name" value="Ricin B-like lectins"/>
    <property type="match status" value="1"/>
</dbReference>
<sequence>MRRRLCGGLAAAAIAALMGCLAPAMSTAPGASARAAEDPLVVKEVGVPGQDIGSDLEFDGFTDDDLTGYGTYATIWSAQRSKEQCQGITGPDINRWKPETHKKWRRVQDQFTPRGAPVSLGPGEEKQVSVQKTEAWHWKVSASVEVGSPAKWVVPLQASFTAEYGQDFSTTKGETLVAKNITSDFRQVRAMGVFDDVWSVQVTPWRYVWRTKGQTIHAGDTRNSISHRFAAPNTGCYMAGNFENLNVFTAKGVGLVRQIPNIKEPPPCPFRVKGSEVEVRPTHGINRGRPDLTSPGVGVKVGAGMCVERSGKRPDKVVEDKDDDGKVYGRSAWVQLKKYGKVKGKCRGPFPESCKRHYWISTNDATGFKVKPLVLAKWTNNDTVAIQPARDLQRWLDTRSFEKQVLLGVWGRQVGWQIQHKDVGVWRFKATKVGGKSDWCMSDIKHKYGRGGAVECSESEKQRFRVRAAGPGSFFIQSVGDSGICLAVAGSGSATGMPACNQEQKQEWVFSKM</sequence>
<dbReference type="RefSeq" id="WP_146480555.1">
    <property type="nucleotide sequence ID" value="NZ_CP042266.1"/>
</dbReference>
<reference evidence="2 3" key="1">
    <citation type="submission" date="2019-07" db="EMBL/GenBank/DDBJ databases">
        <authorList>
            <person name="Zhu P."/>
        </authorList>
    </citation>
    <scope>NUCLEOTIDE SEQUENCE [LARGE SCALE GENOMIC DNA]</scope>
    <source>
        <strain evidence="2 3">SSL-25</strain>
    </source>
</reference>
<dbReference type="Proteomes" id="UP000320580">
    <property type="component" value="Chromosome"/>
</dbReference>
<dbReference type="Gene3D" id="2.80.10.50">
    <property type="match status" value="1"/>
</dbReference>
<gene>
    <name evidence="2" type="ORF">FQU76_12660</name>
</gene>
<proteinExistence type="predicted"/>
<keyword evidence="3" id="KW-1185">Reference proteome</keyword>
<dbReference type="PROSITE" id="PS51257">
    <property type="entry name" value="PROKAR_LIPOPROTEIN"/>
    <property type="match status" value="1"/>
</dbReference>
<organism evidence="2 3">
    <name type="scientific">Streptomyces qinzhouensis</name>
    <dbReference type="NCBI Taxonomy" id="2599401"/>
    <lineage>
        <taxon>Bacteria</taxon>
        <taxon>Bacillati</taxon>
        <taxon>Actinomycetota</taxon>
        <taxon>Actinomycetes</taxon>
        <taxon>Kitasatosporales</taxon>
        <taxon>Streptomycetaceae</taxon>
        <taxon>Streptomyces</taxon>
    </lineage>
</organism>
<dbReference type="InterPro" id="IPR035992">
    <property type="entry name" value="Ricin_B-like_lectins"/>
</dbReference>
<dbReference type="KEGG" id="sqz:FQU76_12660"/>
<keyword evidence="1" id="KW-0732">Signal</keyword>
<protein>
    <recommendedName>
        <fullName evidence="4">Ricin B lectin domain-containing protein</fullName>
    </recommendedName>
</protein>
<name>A0A5B8J781_9ACTN</name>
<evidence type="ECO:0008006" key="4">
    <source>
        <dbReference type="Google" id="ProtNLM"/>
    </source>
</evidence>
<dbReference type="AlphaFoldDB" id="A0A5B8J781"/>
<dbReference type="CDD" id="cd00161">
    <property type="entry name" value="beta-trefoil_Ricin-like"/>
    <property type="match status" value="1"/>
</dbReference>
<evidence type="ECO:0000313" key="3">
    <source>
        <dbReference type="Proteomes" id="UP000320580"/>
    </source>
</evidence>
<evidence type="ECO:0000256" key="1">
    <source>
        <dbReference type="SAM" id="SignalP"/>
    </source>
</evidence>
<accession>A0A5B8J781</accession>